<feature type="compositionally biased region" description="Polar residues" evidence="1">
    <location>
        <begin position="184"/>
        <end position="196"/>
    </location>
</feature>
<comment type="caution">
    <text evidence="3">The sequence shown here is derived from an EMBL/GenBank/DDBJ whole genome shotgun (WGS) entry which is preliminary data.</text>
</comment>
<evidence type="ECO:0000256" key="2">
    <source>
        <dbReference type="SAM" id="Phobius"/>
    </source>
</evidence>
<accession>A0A843WKL3</accession>
<feature type="compositionally biased region" description="Basic and acidic residues" evidence="1">
    <location>
        <begin position="93"/>
        <end position="103"/>
    </location>
</feature>
<evidence type="ECO:0000256" key="1">
    <source>
        <dbReference type="SAM" id="MobiDB-lite"/>
    </source>
</evidence>
<feature type="transmembrane region" description="Helical" evidence="2">
    <location>
        <begin position="293"/>
        <end position="323"/>
    </location>
</feature>
<keyword evidence="2" id="KW-0812">Transmembrane</keyword>
<feature type="compositionally biased region" description="Pro residues" evidence="1">
    <location>
        <begin position="9"/>
        <end position="21"/>
    </location>
</feature>
<proteinExistence type="predicted"/>
<dbReference type="PANTHER" id="PTHR34379">
    <property type="entry name" value="OS07G0553800 PROTEIN"/>
    <property type="match status" value="1"/>
</dbReference>
<keyword evidence="4" id="KW-1185">Reference proteome</keyword>
<feature type="compositionally biased region" description="Basic and acidic residues" evidence="1">
    <location>
        <begin position="124"/>
        <end position="133"/>
    </location>
</feature>
<gene>
    <name evidence="3" type="ORF">Taro_041077</name>
</gene>
<evidence type="ECO:0000313" key="4">
    <source>
        <dbReference type="Proteomes" id="UP000652761"/>
    </source>
</evidence>
<keyword evidence="2" id="KW-1133">Transmembrane helix</keyword>
<feature type="compositionally biased region" description="Basic residues" evidence="1">
    <location>
        <begin position="71"/>
        <end position="82"/>
    </location>
</feature>
<reference evidence="3" key="1">
    <citation type="submission" date="2017-07" db="EMBL/GenBank/DDBJ databases">
        <title>Taro Niue Genome Assembly and Annotation.</title>
        <authorList>
            <person name="Atibalentja N."/>
            <person name="Keating K."/>
            <person name="Fields C.J."/>
        </authorList>
    </citation>
    <scope>NUCLEOTIDE SEQUENCE</scope>
    <source>
        <strain evidence="3">Niue_2</strain>
        <tissue evidence="3">Leaf</tissue>
    </source>
</reference>
<feature type="region of interest" description="Disordered" evidence="1">
    <location>
        <begin position="1"/>
        <end position="290"/>
    </location>
</feature>
<evidence type="ECO:0000313" key="3">
    <source>
        <dbReference type="EMBL" id="MQM08227.1"/>
    </source>
</evidence>
<protein>
    <submittedName>
        <fullName evidence="3">Uncharacterized protein</fullName>
    </submittedName>
</protein>
<dbReference type="Proteomes" id="UP000652761">
    <property type="component" value="Unassembled WGS sequence"/>
</dbReference>
<feature type="compositionally biased region" description="Pro residues" evidence="1">
    <location>
        <begin position="242"/>
        <end position="251"/>
    </location>
</feature>
<feature type="compositionally biased region" description="Low complexity" evidence="1">
    <location>
        <begin position="230"/>
        <end position="241"/>
    </location>
</feature>
<sequence length="375" mass="39959">MTATAFPPGRSPPLLPSPHKPMPAGHRKGRRGGCLGGLQSCFGSSPVADSDGAGHPVDQRGRRSSWFTWSKFRKKQQKKKKTVPVDAPSEELALGKKAGDDRGPQAAGRVLHEKAAGKGGHVQNNEEEKDEGKQHRRCTTAPSPAAIASLGQRFFEKLRKGKCNTNKGGPTIPISGSHKDEVSKSNQRQRPPQQTRLAFLSPKFDARRGPPAHTPPEPARTAAPSRKCRTSAAPAAGGTLPPSSPAAPPPQYSKTSPPHAAAAASRLGGVRSQKNTPKLEPRPSLPAGRNDQLLGLSVMAVVLVMMVLFGRATAVFFTCLWLYCLPRVRTTMAEITDGGGSKSAAGIDLDSGEYKKKVVLEGLLQRDTRRMPGVP</sequence>
<keyword evidence="2" id="KW-0472">Membrane</keyword>
<organism evidence="3 4">
    <name type="scientific">Colocasia esculenta</name>
    <name type="common">Wild taro</name>
    <name type="synonym">Arum esculentum</name>
    <dbReference type="NCBI Taxonomy" id="4460"/>
    <lineage>
        <taxon>Eukaryota</taxon>
        <taxon>Viridiplantae</taxon>
        <taxon>Streptophyta</taxon>
        <taxon>Embryophyta</taxon>
        <taxon>Tracheophyta</taxon>
        <taxon>Spermatophyta</taxon>
        <taxon>Magnoliopsida</taxon>
        <taxon>Liliopsida</taxon>
        <taxon>Araceae</taxon>
        <taxon>Aroideae</taxon>
        <taxon>Colocasieae</taxon>
        <taxon>Colocasia</taxon>
    </lineage>
</organism>
<name>A0A843WKL3_COLES</name>
<dbReference type="PANTHER" id="PTHR34379:SF6">
    <property type="entry name" value="PROTEIN 3F"/>
    <property type="match status" value="1"/>
</dbReference>
<dbReference type="AlphaFoldDB" id="A0A843WKL3"/>
<dbReference type="OrthoDB" id="1886721at2759"/>
<dbReference type="InterPro" id="IPR040411">
    <property type="entry name" value="At5g23160-like"/>
</dbReference>
<dbReference type="EMBL" id="NMUH01004063">
    <property type="protein sequence ID" value="MQM08227.1"/>
    <property type="molecule type" value="Genomic_DNA"/>
</dbReference>